<organism evidence="3 4">
    <name type="scientific">Bacillus thuringiensis</name>
    <dbReference type="NCBI Taxonomy" id="1428"/>
    <lineage>
        <taxon>Bacteria</taxon>
        <taxon>Bacillati</taxon>
        <taxon>Bacillota</taxon>
        <taxon>Bacilli</taxon>
        <taxon>Bacillales</taxon>
        <taxon>Bacillaceae</taxon>
        <taxon>Bacillus</taxon>
        <taxon>Bacillus cereus group</taxon>
    </lineage>
</organism>
<dbReference type="Pfam" id="PF19597">
    <property type="entry name" value="TrbL_4"/>
    <property type="match status" value="1"/>
</dbReference>
<dbReference type="RefSeq" id="WP_065487002.1">
    <property type="nucleotide sequence ID" value="NZ_CP015356.1"/>
</dbReference>
<protein>
    <recommendedName>
        <fullName evidence="5">Conjugal transfer protein TraL</fullName>
    </recommendedName>
</protein>
<keyword evidence="1" id="KW-1133">Transmembrane helix</keyword>
<proteinExistence type="predicted"/>
<dbReference type="Proteomes" id="UP000092743">
    <property type="component" value="Plasmid p101287"/>
</dbReference>
<feature type="transmembrane region" description="Helical" evidence="1">
    <location>
        <begin position="232"/>
        <end position="250"/>
    </location>
</feature>
<gene>
    <name evidence="3" type="ORF">BT246_70210</name>
</gene>
<feature type="transmembrane region" description="Helical" evidence="1">
    <location>
        <begin position="208"/>
        <end position="225"/>
    </location>
</feature>
<keyword evidence="2" id="KW-0732">Signal</keyword>
<feature type="signal peptide" evidence="2">
    <location>
        <begin position="1"/>
        <end position="29"/>
    </location>
</feature>
<evidence type="ECO:0000313" key="4">
    <source>
        <dbReference type="Proteomes" id="UP000092743"/>
    </source>
</evidence>
<dbReference type="AlphaFoldDB" id="A0A9W3SJP2"/>
<feature type="transmembrane region" description="Helical" evidence="1">
    <location>
        <begin position="116"/>
        <end position="136"/>
    </location>
</feature>
<feature type="transmembrane region" description="Helical" evidence="1">
    <location>
        <begin position="262"/>
        <end position="285"/>
    </location>
</feature>
<reference evidence="3 4" key="1">
    <citation type="submission" date="2016-04" db="EMBL/GenBank/DDBJ databases">
        <title>High quality genome of the nematocidal Bacillus thuringiensis MYBT18246.</title>
        <authorList>
            <person name="Hollensteiner J."/>
            <person name="Poehlein A."/>
            <person name="Sproeer C."/>
            <person name="Bunk B."/>
            <person name="Rosenstiel P."/>
            <person name="Schulenburg H."/>
            <person name="Liesegang H."/>
        </authorList>
    </citation>
    <scope>NUCLEOTIDE SEQUENCE [LARGE SCALE GENOMIC DNA]</scope>
    <source>
        <strain evidence="3 4">MYBT18246</strain>
        <plasmid evidence="3 4">p101287</plasmid>
    </source>
</reference>
<dbReference type="InterPro" id="IPR046084">
    <property type="entry name" value="TrbL_4"/>
</dbReference>
<keyword evidence="3" id="KW-0614">Plasmid</keyword>
<evidence type="ECO:0008006" key="5">
    <source>
        <dbReference type="Google" id="ProtNLM"/>
    </source>
</evidence>
<evidence type="ECO:0000256" key="1">
    <source>
        <dbReference type="SAM" id="Phobius"/>
    </source>
</evidence>
<accession>A0A9W3SJP2</accession>
<dbReference type="EMBL" id="CP015356">
    <property type="protein sequence ID" value="ANS52312.1"/>
    <property type="molecule type" value="Genomic_DNA"/>
</dbReference>
<feature type="chain" id="PRO_5040738623" description="Conjugal transfer protein TraL" evidence="2">
    <location>
        <begin position="30"/>
        <end position="334"/>
    </location>
</feature>
<sequence length="334" mass="38755">MWKRILVCLSFVVLISSVFSPFSSSVAYAKEGEFYKEHEQEFKNAPKIYREQIEKYDKEQKTFVCGKLEFMCNINSFFFQFGVGAMKFTEKQINHFILKPDDVLQNERYLKYQEGVSGLCKTLLIIFIMFHAVKIMSFRMLDAEDGSVVLNDKIVQIFVTCIVLYLYQDILRWVLKAQQFFVEGITEHLVDGDFIDRIAVQTIFAGEFAFYVMFIMGILIFILVLQFLYRTALAGILFIMGPLAIVTKVNDNLNFYDFWIRLWLATFLTFGMQVLAVTLGFNFLLTPPIGYGENENLFLGLAFFVLALTIPSILGQFGMSTNTTRTMMKFVRRR</sequence>
<keyword evidence="1" id="KW-0472">Membrane</keyword>
<evidence type="ECO:0000256" key="2">
    <source>
        <dbReference type="SAM" id="SignalP"/>
    </source>
</evidence>
<geneLocation type="plasmid" evidence="3 4">
    <name>p101287</name>
</geneLocation>
<feature type="transmembrane region" description="Helical" evidence="1">
    <location>
        <begin position="297"/>
        <end position="319"/>
    </location>
</feature>
<feature type="transmembrane region" description="Helical" evidence="1">
    <location>
        <begin position="148"/>
        <end position="167"/>
    </location>
</feature>
<evidence type="ECO:0000313" key="3">
    <source>
        <dbReference type="EMBL" id="ANS52312.1"/>
    </source>
</evidence>
<keyword evidence="1" id="KW-0812">Transmembrane</keyword>
<name>A0A9W3SJP2_BACTU</name>